<keyword evidence="1 6" id="KW-0285">Flavoprotein</keyword>
<comment type="function">
    <text evidence="6">Quinone reductase that provides resistance to thiol-specific stress caused by electrophilic quinones.</text>
</comment>
<dbReference type="Proteomes" id="UP000266305">
    <property type="component" value="Unassembled WGS sequence"/>
</dbReference>
<dbReference type="EC" id="1.7.1.17" evidence="6"/>
<dbReference type="SUPFAM" id="SSF52218">
    <property type="entry name" value="Flavoproteins"/>
    <property type="match status" value="1"/>
</dbReference>
<dbReference type="EC" id="1.6.5.-" evidence="6"/>
<protein>
    <recommendedName>
        <fullName evidence="6">FMN dependent NADH:quinone oxidoreductase</fullName>
        <ecNumber evidence="6">1.6.5.-</ecNumber>
    </recommendedName>
    <alternativeName>
        <fullName evidence="6">Azo-dye reductase</fullName>
    </alternativeName>
    <alternativeName>
        <fullName evidence="6">FMN-dependent NADH-azo compound oxidoreductase</fullName>
    </alternativeName>
    <alternativeName>
        <fullName evidence="6">FMN-dependent NADH-azoreductase</fullName>
        <ecNumber evidence="6">1.7.1.17</ecNumber>
    </alternativeName>
</protein>
<accession>A0AAX1UL27</accession>
<dbReference type="GO" id="GO:0009055">
    <property type="term" value="F:electron transfer activity"/>
    <property type="evidence" value="ECO:0007669"/>
    <property type="project" value="UniProtKB-UniRule"/>
</dbReference>
<dbReference type="GO" id="GO:0016652">
    <property type="term" value="F:oxidoreductase activity, acting on NAD(P)H as acceptor"/>
    <property type="evidence" value="ECO:0007669"/>
    <property type="project" value="UniProtKB-UniRule"/>
</dbReference>
<comment type="subunit">
    <text evidence="6">Homodimer.</text>
</comment>
<dbReference type="InterPro" id="IPR003680">
    <property type="entry name" value="Flavodoxin_fold"/>
</dbReference>
<comment type="similarity">
    <text evidence="6">Belongs to the azoreductase type 1 family.</text>
</comment>
<dbReference type="SMR" id="A0AAX1UL27"/>
<comment type="caution">
    <text evidence="8">The sequence shown here is derived from an EMBL/GenBank/DDBJ whole genome shotgun (WGS) entry which is preliminary data.</text>
</comment>
<evidence type="ECO:0000256" key="5">
    <source>
        <dbReference type="ARBA" id="ARBA00048542"/>
    </source>
</evidence>
<dbReference type="InterPro" id="IPR029039">
    <property type="entry name" value="Flavoprotein-like_sf"/>
</dbReference>
<keyword evidence="2 6" id="KW-0288">FMN</keyword>
<dbReference type="GO" id="GO:0010181">
    <property type="term" value="F:FMN binding"/>
    <property type="evidence" value="ECO:0007669"/>
    <property type="project" value="UniProtKB-UniRule"/>
</dbReference>
<dbReference type="GO" id="GO:0016655">
    <property type="term" value="F:oxidoreductase activity, acting on NAD(P)H, quinone or similar compound as acceptor"/>
    <property type="evidence" value="ECO:0007669"/>
    <property type="project" value="InterPro"/>
</dbReference>
<organism evidence="8 9">
    <name type="scientific">Cereibacter sphaeroides</name>
    <name type="common">Rhodobacter sphaeroides</name>
    <dbReference type="NCBI Taxonomy" id="1063"/>
    <lineage>
        <taxon>Bacteria</taxon>
        <taxon>Pseudomonadati</taxon>
        <taxon>Pseudomonadota</taxon>
        <taxon>Alphaproteobacteria</taxon>
        <taxon>Rhodobacterales</taxon>
        <taxon>Paracoccaceae</taxon>
        <taxon>Cereibacter</taxon>
    </lineage>
</organism>
<dbReference type="PANTHER" id="PTHR43741">
    <property type="entry name" value="FMN-DEPENDENT NADH-AZOREDUCTASE 1"/>
    <property type="match status" value="1"/>
</dbReference>
<feature type="binding site" evidence="6">
    <location>
        <position position="10"/>
    </location>
    <ligand>
        <name>FMN</name>
        <dbReference type="ChEBI" id="CHEBI:58210"/>
    </ligand>
</feature>
<comment type="function">
    <text evidence="6">Also exhibits azoreductase activity. Catalyzes the reductive cleavage of the azo bond in aromatic azo compounds to the corresponding amines.</text>
</comment>
<evidence type="ECO:0000256" key="3">
    <source>
        <dbReference type="ARBA" id="ARBA00023002"/>
    </source>
</evidence>
<evidence type="ECO:0000256" key="1">
    <source>
        <dbReference type="ARBA" id="ARBA00022630"/>
    </source>
</evidence>
<evidence type="ECO:0000313" key="8">
    <source>
        <dbReference type="EMBL" id="RHZ95184.1"/>
    </source>
</evidence>
<dbReference type="PANTHER" id="PTHR43741:SF2">
    <property type="entry name" value="FMN-DEPENDENT NADH:QUINONE OXIDOREDUCTASE"/>
    <property type="match status" value="1"/>
</dbReference>
<dbReference type="HAMAP" id="MF_01216">
    <property type="entry name" value="Azoreductase_type1"/>
    <property type="match status" value="1"/>
</dbReference>
<dbReference type="RefSeq" id="WP_011842377.1">
    <property type="nucleotide sequence ID" value="NZ_CM125965.1"/>
</dbReference>
<dbReference type="InterPro" id="IPR023048">
    <property type="entry name" value="NADH:quinone_OxRdtase_FMN_depd"/>
</dbReference>
<evidence type="ECO:0000256" key="2">
    <source>
        <dbReference type="ARBA" id="ARBA00022643"/>
    </source>
</evidence>
<proteinExistence type="inferred from homology"/>
<comment type="catalytic activity">
    <reaction evidence="6">
        <text>2 a quinone + NADH + H(+) = 2 a 1,4-benzosemiquinone + NAD(+)</text>
        <dbReference type="Rhea" id="RHEA:65952"/>
        <dbReference type="ChEBI" id="CHEBI:15378"/>
        <dbReference type="ChEBI" id="CHEBI:57540"/>
        <dbReference type="ChEBI" id="CHEBI:57945"/>
        <dbReference type="ChEBI" id="CHEBI:132124"/>
        <dbReference type="ChEBI" id="CHEBI:134225"/>
    </reaction>
</comment>
<keyword evidence="3 6" id="KW-0560">Oxidoreductase</keyword>
<reference evidence="8 9" key="1">
    <citation type="submission" date="2018-08" db="EMBL/GenBank/DDBJ databases">
        <title>Draft genome sequence of Rhodobacter sphaeroides FY.</title>
        <authorList>
            <person name="Rayyan A."/>
            <person name="Meyer T.E."/>
            <person name="Kyndt J.A."/>
        </authorList>
    </citation>
    <scope>NUCLEOTIDE SEQUENCE [LARGE SCALE GENOMIC DNA]</scope>
    <source>
        <strain evidence="8 9">FY</strain>
    </source>
</reference>
<keyword evidence="4 6" id="KW-0520">NAD</keyword>
<comment type="catalytic activity">
    <reaction evidence="5">
        <text>N,N-dimethyl-1,4-phenylenediamine + anthranilate + 2 NAD(+) = 2-(4-dimethylaminophenyl)diazenylbenzoate + 2 NADH + 2 H(+)</text>
        <dbReference type="Rhea" id="RHEA:55872"/>
        <dbReference type="ChEBI" id="CHEBI:15378"/>
        <dbReference type="ChEBI" id="CHEBI:15783"/>
        <dbReference type="ChEBI" id="CHEBI:16567"/>
        <dbReference type="ChEBI" id="CHEBI:57540"/>
        <dbReference type="ChEBI" id="CHEBI:57945"/>
        <dbReference type="ChEBI" id="CHEBI:71579"/>
        <dbReference type="EC" id="1.7.1.17"/>
    </reaction>
    <physiologicalReaction direction="right-to-left" evidence="5">
        <dbReference type="Rhea" id="RHEA:55874"/>
    </physiologicalReaction>
</comment>
<comment type="caution">
    <text evidence="6">Lacks conserved residue(s) required for the propagation of feature annotation.</text>
</comment>
<dbReference type="Gene3D" id="3.40.50.360">
    <property type="match status" value="1"/>
</dbReference>
<comment type="cofactor">
    <cofactor evidence="6">
        <name>FMN</name>
        <dbReference type="ChEBI" id="CHEBI:58210"/>
    </cofactor>
    <text evidence="6">Binds 1 FMN per subunit.</text>
</comment>
<dbReference type="Pfam" id="PF02525">
    <property type="entry name" value="Flavodoxin_2"/>
    <property type="match status" value="1"/>
</dbReference>
<dbReference type="InterPro" id="IPR050104">
    <property type="entry name" value="FMN-dep_NADH:Q_OxRdtase_AzoR1"/>
</dbReference>
<evidence type="ECO:0000256" key="6">
    <source>
        <dbReference type="HAMAP-Rule" id="MF_01216"/>
    </source>
</evidence>
<evidence type="ECO:0000256" key="4">
    <source>
        <dbReference type="ARBA" id="ARBA00023027"/>
    </source>
</evidence>
<dbReference type="AlphaFoldDB" id="A0AAX1UL27"/>
<evidence type="ECO:0000313" key="9">
    <source>
        <dbReference type="Proteomes" id="UP000266305"/>
    </source>
</evidence>
<sequence>MTTILRIDSSIKGEAAVSRRLTQRILDRLLEAHPDATVVSRDLAQGIRQIDGPWLGSVFTAPEQRTADQQEIARTADAVMAEVKEADILVIALPVYNFGAPAQLKSWVDHIARRGESFVYTETGPVGLLTGKRAIVAFTSDGTPLGSELDHASGWLRQVLGFVGITDVDFVAADRMVFGADEAMARAEAAVAALAA</sequence>
<gene>
    <name evidence="6" type="primary">azoR</name>
    <name evidence="8" type="ORF">D1114_10260</name>
</gene>
<evidence type="ECO:0000259" key="7">
    <source>
        <dbReference type="Pfam" id="PF02525"/>
    </source>
</evidence>
<dbReference type="EMBL" id="QWGP01000009">
    <property type="protein sequence ID" value="RHZ95184.1"/>
    <property type="molecule type" value="Genomic_DNA"/>
</dbReference>
<feature type="domain" description="Flavodoxin-like fold" evidence="7">
    <location>
        <begin position="3"/>
        <end position="194"/>
    </location>
</feature>
<name>A0AAX1UL27_CERSP</name>